<reference evidence="1" key="1">
    <citation type="journal article" date="2014" name="Front. Microbiol.">
        <title>High frequency of phylogenetically diverse reductive dehalogenase-homologous genes in deep subseafloor sedimentary metagenomes.</title>
        <authorList>
            <person name="Kawai M."/>
            <person name="Futagami T."/>
            <person name="Toyoda A."/>
            <person name="Takaki Y."/>
            <person name="Nishi S."/>
            <person name="Hori S."/>
            <person name="Arai W."/>
            <person name="Tsubouchi T."/>
            <person name="Morono Y."/>
            <person name="Uchiyama I."/>
            <person name="Ito T."/>
            <person name="Fujiyama A."/>
            <person name="Inagaki F."/>
            <person name="Takami H."/>
        </authorList>
    </citation>
    <scope>NUCLEOTIDE SEQUENCE</scope>
    <source>
        <strain evidence="1">Expedition CK06-06</strain>
    </source>
</reference>
<proteinExistence type="predicted"/>
<dbReference type="EMBL" id="BARV01003967">
    <property type="protein sequence ID" value="GAI14019.1"/>
    <property type="molecule type" value="Genomic_DNA"/>
</dbReference>
<comment type="caution">
    <text evidence="1">The sequence shown here is derived from an EMBL/GenBank/DDBJ whole genome shotgun (WGS) entry which is preliminary data.</text>
</comment>
<evidence type="ECO:0000313" key="1">
    <source>
        <dbReference type="EMBL" id="GAI14019.1"/>
    </source>
</evidence>
<organism evidence="1">
    <name type="scientific">marine sediment metagenome</name>
    <dbReference type="NCBI Taxonomy" id="412755"/>
    <lineage>
        <taxon>unclassified sequences</taxon>
        <taxon>metagenomes</taxon>
        <taxon>ecological metagenomes</taxon>
    </lineage>
</organism>
<protein>
    <recommendedName>
        <fullName evidence="2">Nudix hydrolase domain-containing protein</fullName>
    </recommendedName>
</protein>
<sequence length="112" mass="13530">FSQIFSRYRWSYNEKDVKKNKDLINSGLEREFGEELIYNKKLSYKIVGLINDDFDEVGKVHFGIVYLIEIETPEIRVREYSKMEGRLVDKEDLLKYKDKMERWSQILIDNLL</sequence>
<feature type="non-terminal residue" evidence="1">
    <location>
        <position position="1"/>
    </location>
</feature>
<accession>X1N5X4</accession>
<dbReference type="Gene3D" id="3.90.79.10">
    <property type="entry name" value="Nucleoside Triphosphate Pyrophosphohydrolase"/>
    <property type="match status" value="1"/>
</dbReference>
<gene>
    <name evidence="1" type="ORF">S06H3_09140</name>
</gene>
<dbReference type="AlphaFoldDB" id="X1N5X4"/>
<evidence type="ECO:0008006" key="2">
    <source>
        <dbReference type="Google" id="ProtNLM"/>
    </source>
</evidence>
<name>X1N5X4_9ZZZZ</name>